<sequence>MADYCDDDNLVALRPKILLLGVATWAPQITEATAVINRALETRWYRQACREYDLDYREYQFDPDLLLNATVQLTHLGALKSLELAYRLLTKDSPEADAFERQAENYRKLYGTELSEVLAQGLDYDWDDSGAIGDTEKLMPSMRRLKRA</sequence>
<comment type="caution">
    <text evidence="1">The sequence shown here is derived from an EMBL/GenBank/DDBJ whole genome shotgun (WGS) entry which is preliminary data.</text>
</comment>
<dbReference type="AlphaFoldDB" id="A0A0F9LD15"/>
<accession>A0A0F9LD15</accession>
<name>A0A0F9LD15_9ZZZZ</name>
<evidence type="ECO:0000313" key="1">
    <source>
        <dbReference type="EMBL" id="KKM85176.1"/>
    </source>
</evidence>
<protein>
    <submittedName>
        <fullName evidence="1">Uncharacterized protein</fullName>
    </submittedName>
</protein>
<dbReference type="EMBL" id="LAZR01007452">
    <property type="protein sequence ID" value="KKM85176.1"/>
    <property type="molecule type" value="Genomic_DNA"/>
</dbReference>
<gene>
    <name evidence="1" type="ORF">LCGC14_1291730</name>
</gene>
<organism evidence="1">
    <name type="scientific">marine sediment metagenome</name>
    <dbReference type="NCBI Taxonomy" id="412755"/>
    <lineage>
        <taxon>unclassified sequences</taxon>
        <taxon>metagenomes</taxon>
        <taxon>ecological metagenomes</taxon>
    </lineage>
</organism>
<proteinExistence type="predicted"/>
<reference evidence="1" key="1">
    <citation type="journal article" date="2015" name="Nature">
        <title>Complex archaea that bridge the gap between prokaryotes and eukaryotes.</title>
        <authorList>
            <person name="Spang A."/>
            <person name="Saw J.H."/>
            <person name="Jorgensen S.L."/>
            <person name="Zaremba-Niedzwiedzka K."/>
            <person name="Martijn J."/>
            <person name="Lind A.E."/>
            <person name="van Eijk R."/>
            <person name="Schleper C."/>
            <person name="Guy L."/>
            <person name="Ettema T.J."/>
        </authorList>
    </citation>
    <scope>NUCLEOTIDE SEQUENCE</scope>
</reference>